<dbReference type="AlphaFoldDB" id="A0A117I2A2"/>
<accession>A0A117I2A2</accession>
<reference evidence="3" key="2">
    <citation type="submission" date="2016-01" db="EMBL/GenBank/DDBJ databases">
        <title>Draft Genome Sequence of Paenibacillus amylolyticus Heshi-A3 that Was Isolated from Fermented Rice Bran with Aging Salted Mackerel, Which Was Named Heshiko as Traditional Fermented Seafood in Japan.</title>
        <authorList>
            <person name="Akuzawa S."/>
            <person name="Nakagawa J."/>
            <person name="Kanekatsu T."/>
            <person name="Kubota E."/>
            <person name="Ohtake R."/>
            <person name="Suzuki T."/>
            <person name="Kanesaki Y."/>
        </authorList>
    </citation>
    <scope>NUCLEOTIDE SEQUENCE [LARGE SCALE GENOMIC DNA]</scope>
    <source>
        <strain evidence="3">Heshi-A3</strain>
    </source>
</reference>
<dbReference type="Pfam" id="PF01636">
    <property type="entry name" value="APH"/>
    <property type="match status" value="1"/>
</dbReference>
<keyword evidence="2" id="KW-0808">Transferase</keyword>
<dbReference type="InterPro" id="IPR002575">
    <property type="entry name" value="Aminoglycoside_PTrfase"/>
</dbReference>
<gene>
    <name evidence="2" type="ORF">PAHA3_3523</name>
</gene>
<dbReference type="GO" id="GO:0016740">
    <property type="term" value="F:transferase activity"/>
    <property type="evidence" value="ECO:0007669"/>
    <property type="project" value="UniProtKB-KW"/>
</dbReference>
<dbReference type="EMBL" id="BCNV01000001">
    <property type="protein sequence ID" value="GAS83445.1"/>
    <property type="molecule type" value="Genomic_DNA"/>
</dbReference>
<dbReference type="RefSeq" id="WP_062835783.1">
    <property type="nucleotide sequence ID" value="NZ_BCNV01000001.1"/>
</dbReference>
<dbReference type="Gene3D" id="3.90.1200.10">
    <property type="match status" value="1"/>
</dbReference>
<dbReference type="SUPFAM" id="SSF56112">
    <property type="entry name" value="Protein kinase-like (PK-like)"/>
    <property type="match status" value="1"/>
</dbReference>
<evidence type="ECO:0000259" key="1">
    <source>
        <dbReference type="Pfam" id="PF01636"/>
    </source>
</evidence>
<sequence length="290" mass="34269">MTIQLSRMNWIELDERIQQVIKQEVQIIPLPPGLEASVMTIEMEDQRYVLKVWDKDSKPDIAKQYRLLSKLYQSGIRVSKPYGWGLDEQENQVLLTSYDGKPVTQLTQTKLTHLAERLMEVHRYPVNEVPTGEDEEYIFRYDFVQYFFPQIELHDDINDLLENLIQQVQIRQDRLIHGDYNLGNILELDDHYTILDWTNGQYGDPRYDMAWSVFLITVYNGESYGEMYHVQFARSASYTYTLEEEQVFEAVACLRWILLKRVGDVPMGPNVMERVHSMVVHNPYLNEHLL</sequence>
<feature type="domain" description="Aminoglycoside phosphotransferase" evidence="1">
    <location>
        <begin position="28"/>
        <end position="228"/>
    </location>
</feature>
<dbReference type="InterPro" id="IPR011009">
    <property type="entry name" value="Kinase-like_dom_sf"/>
</dbReference>
<dbReference type="Gene3D" id="3.30.200.20">
    <property type="entry name" value="Phosphorylase Kinase, domain 1"/>
    <property type="match status" value="1"/>
</dbReference>
<protein>
    <submittedName>
        <fullName evidence="2">Aminoglycoside phosphotransferase</fullName>
    </submittedName>
</protein>
<evidence type="ECO:0000313" key="2">
    <source>
        <dbReference type="EMBL" id="GAS83445.1"/>
    </source>
</evidence>
<evidence type="ECO:0000313" key="3">
    <source>
        <dbReference type="Proteomes" id="UP000069697"/>
    </source>
</evidence>
<organism evidence="2 3">
    <name type="scientific">Paenibacillus amylolyticus</name>
    <dbReference type="NCBI Taxonomy" id="1451"/>
    <lineage>
        <taxon>Bacteria</taxon>
        <taxon>Bacillati</taxon>
        <taxon>Bacillota</taxon>
        <taxon>Bacilli</taxon>
        <taxon>Bacillales</taxon>
        <taxon>Paenibacillaceae</taxon>
        <taxon>Paenibacillus</taxon>
    </lineage>
</organism>
<reference evidence="2 3" key="1">
    <citation type="journal article" date="2016" name="Genome Announc.">
        <title>Draft Genome Sequence of Paenibacillus amylolyticus Heshi-A3, Isolated from Fermented Rice Bran in a Japanese Fermented Seafood Dish.</title>
        <authorList>
            <person name="Akuzawa S."/>
            <person name="Nagaoka J."/>
            <person name="Kanekatsu M."/>
            <person name="Kubota E."/>
            <person name="Ohtake R."/>
            <person name="Suzuki T."/>
            <person name="Kanesaki Y."/>
        </authorList>
    </citation>
    <scope>NUCLEOTIDE SEQUENCE [LARGE SCALE GENOMIC DNA]</scope>
    <source>
        <strain evidence="2 3">Heshi-A3</strain>
    </source>
</reference>
<proteinExistence type="predicted"/>
<dbReference type="Proteomes" id="UP000069697">
    <property type="component" value="Unassembled WGS sequence"/>
</dbReference>
<comment type="caution">
    <text evidence="2">The sequence shown here is derived from an EMBL/GenBank/DDBJ whole genome shotgun (WGS) entry which is preliminary data.</text>
</comment>
<name>A0A117I2A2_PAEAM</name>